<evidence type="ECO:0000313" key="3">
    <source>
        <dbReference type="Proteomes" id="UP001056384"/>
    </source>
</evidence>
<name>A0A9Q9B6T3_9PEZI</name>
<gene>
    <name evidence="2" type="ORF">Slin15195_G118170</name>
</gene>
<feature type="compositionally biased region" description="Basic and acidic residues" evidence="1">
    <location>
        <begin position="1"/>
        <end position="25"/>
    </location>
</feature>
<reference evidence="2" key="1">
    <citation type="submission" date="2022-06" db="EMBL/GenBank/DDBJ databases">
        <title>Complete genome sequences of two strains of the flax pathogen Septoria linicola.</title>
        <authorList>
            <person name="Lapalu N."/>
            <person name="Simon A."/>
            <person name="Demenou B."/>
            <person name="Paumier D."/>
            <person name="Guillot M.-P."/>
            <person name="Gout L."/>
            <person name="Valade R."/>
        </authorList>
    </citation>
    <scope>NUCLEOTIDE SEQUENCE</scope>
    <source>
        <strain evidence="2">SE15195</strain>
    </source>
</reference>
<dbReference type="EMBL" id="CP099428">
    <property type="protein sequence ID" value="USW58498.1"/>
    <property type="molecule type" value="Genomic_DNA"/>
</dbReference>
<protein>
    <submittedName>
        <fullName evidence="2">Uncharacterized protein</fullName>
    </submittedName>
</protein>
<sequence>MEFSLEDPHHLRAHREQSIRPRAMEADATQPKAGVGNQQLIASTPDLGQQALLWESLSRDLQLFQAALNRAAREYLDERYPLGYTHLTWHDLQPVEQRRLIDCLGSEKLEPTRAKMKSRESGYSVAFENGALQERLNQSAKAYLRKYFKSDKNVQWLT</sequence>
<keyword evidence="3" id="KW-1185">Reference proteome</keyword>
<dbReference type="Proteomes" id="UP001056384">
    <property type="component" value="Chromosome 11"/>
</dbReference>
<evidence type="ECO:0000256" key="1">
    <source>
        <dbReference type="SAM" id="MobiDB-lite"/>
    </source>
</evidence>
<proteinExistence type="predicted"/>
<dbReference type="AlphaFoldDB" id="A0A9Q9B6T3"/>
<organism evidence="2 3">
    <name type="scientific">Septoria linicola</name>
    <dbReference type="NCBI Taxonomy" id="215465"/>
    <lineage>
        <taxon>Eukaryota</taxon>
        <taxon>Fungi</taxon>
        <taxon>Dikarya</taxon>
        <taxon>Ascomycota</taxon>
        <taxon>Pezizomycotina</taxon>
        <taxon>Dothideomycetes</taxon>
        <taxon>Dothideomycetidae</taxon>
        <taxon>Mycosphaerellales</taxon>
        <taxon>Mycosphaerellaceae</taxon>
        <taxon>Septoria</taxon>
    </lineage>
</organism>
<evidence type="ECO:0000313" key="2">
    <source>
        <dbReference type="EMBL" id="USW58498.1"/>
    </source>
</evidence>
<accession>A0A9Q9B6T3</accession>
<feature type="region of interest" description="Disordered" evidence="1">
    <location>
        <begin position="1"/>
        <end position="34"/>
    </location>
</feature>